<dbReference type="Proteomes" id="UP000515561">
    <property type="component" value="Chromosome"/>
</dbReference>
<accession>A0A6S6QU00</accession>
<organism evidence="1 2">
    <name type="scientific">Anaerocolumna cellulosilytica</name>
    <dbReference type="NCBI Taxonomy" id="433286"/>
    <lineage>
        <taxon>Bacteria</taxon>
        <taxon>Bacillati</taxon>
        <taxon>Bacillota</taxon>
        <taxon>Clostridia</taxon>
        <taxon>Lachnospirales</taxon>
        <taxon>Lachnospiraceae</taxon>
        <taxon>Anaerocolumna</taxon>
    </lineage>
</organism>
<name>A0A6S6QU00_9FIRM</name>
<dbReference type="EMBL" id="AP023367">
    <property type="protein sequence ID" value="BCJ94783.1"/>
    <property type="molecule type" value="Genomic_DNA"/>
</dbReference>
<evidence type="ECO:0000313" key="1">
    <source>
        <dbReference type="EMBL" id="BCJ94783.1"/>
    </source>
</evidence>
<reference evidence="1 2" key="1">
    <citation type="journal article" date="2016" name="Int. J. Syst. Evol. Microbiol.">
        <title>Descriptions of Anaerotaenia torta gen. nov., sp. nov. and Anaerocolumna cellulosilytica gen. nov., sp. nov. isolated from a methanogenic reactor of cattle waste.</title>
        <authorList>
            <person name="Uek A."/>
            <person name="Ohtaki Y."/>
            <person name="Kaku N."/>
            <person name="Ueki K."/>
        </authorList>
    </citation>
    <scope>NUCLEOTIDE SEQUENCE [LARGE SCALE GENOMIC DNA]</scope>
    <source>
        <strain evidence="1 2">SN021</strain>
    </source>
</reference>
<evidence type="ECO:0000313" key="2">
    <source>
        <dbReference type="Proteomes" id="UP000515561"/>
    </source>
</evidence>
<protein>
    <submittedName>
        <fullName evidence="1">Uncharacterized protein</fullName>
    </submittedName>
</protein>
<gene>
    <name evidence="1" type="ORF">acsn021_23520</name>
</gene>
<dbReference type="KEGG" id="acel:acsn021_23520"/>
<dbReference type="RefSeq" id="WP_184089159.1">
    <property type="nucleotide sequence ID" value="NZ_AP023367.1"/>
</dbReference>
<dbReference type="AlphaFoldDB" id="A0A6S6QU00"/>
<keyword evidence="2" id="KW-1185">Reference proteome</keyword>
<proteinExistence type="predicted"/>
<sequence length="127" mass="13561">MIRKKIVKTIILAMCLSLLSAGGALAETKDLAGIVADKSIKAQVIDESLVQLAGEDKMQIGEDAEVELMATSGMLEEAKFYKTTFSVKDTYDTKNSGTLPVVIVGIGGVVVLLLAIVYVAERKKNVD</sequence>